<dbReference type="Gene3D" id="3.40.50.1820">
    <property type="entry name" value="alpha/beta hydrolase"/>
    <property type="match status" value="1"/>
</dbReference>
<accession>A0A0P0Z347</accession>
<reference evidence="2" key="1">
    <citation type="journal article" date="2015" name="Proc. Natl. Acad. Sci. U.S.A.">
        <title>Bacterial clade with the ribosomal RNA operon on a small plasmid rather than the chromosome.</title>
        <authorList>
            <person name="Anda M."/>
            <person name="Ohtsubo Y."/>
            <person name="Okubo T."/>
            <person name="Sugawara M."/>
            <person name="Nagata Y."/>
            <person name="Tsuda M."/>
            <person name="Minamisawa K."/>
            <person name="Mitsui H."/>
        </authorList>
    </citation>
    <scope>NUCLEOTIDE SEQUENCE</scope>
    <source>
        <strain evidence="2">JCM 14755</strain>
    </source>
</reference>
<sequence length="293" mass="31491">MKAPIAFTALALLVSGAVAQGQPIAPYKDALFAYRAETASRADGRILDVPYDEGQDIDRRDAVPERRVQRNYVDLAPQRHERLESWRTSAGTVEVGLVGGGGQPGFVVLFVHGKGGDRSLGLIDWSFGGNFNRLKNLADRNGGLYMTMSAGLFGPPDMTRASALVADIARRFPSTRIVMACASMGSQVCWSVAGDPQAAPRLSGLVILGGQSRAADLSGALAARQGRALPILIAHGTRDRVYDAAQQMAIVEGKAARQPSYPIRFVGFDGGTHGTPIRMLDWRDTLNWILSRT</sequence>
<feature type="signal peptide" evidence="1">
    <location>
        <begin position="1"/>
        <end position="19"/>
    </location>
</feature>
<evidence type="ECO:0000256" key="1">
    <source>
        <dbReference type="SAM" id="SignalP"/>
    </source>
</evidence>
<organism evidence="2">
    <name type="scientific">Aureimonas frigidaquae</name>
    <dbReference type="NCBI Taxonomy" id="424757"/>
    <lineage>
        <taxon>Bacteria</taxon>
        <taxon>Pseudomonadati</taxon>
        <taxon>Pseudomonadota</taxon>
        <taxon>Alphaproteobacteria</taxon>
        <taxon>Hyphomicrobiales</taxon>
        <taxon>Aurantimonadaceae</taxon>
        <taxon>Aureimonas</taxon>
    </lineage>
</organism>
<dbReference type="InterPro" id="IPR029058">
    <property type="entry name" value="AB_hydrolase_fold"/>
</dbReference>
<dbReference type="SUPFAM" id="SSF53474">
    <property type="entry name" value="alpha/beta-Hydrolases"/>
    <property type="match status" value="1"/>
</dbReference>
<protein>
    <recommendedName>
        <fullName evidence="3">Phospholipase/carboxylesterase</fullName>
    </recommendedName>
</protein>
<dbReference type="OrthoDB" id="9807541at2"/>
<evidence type="ECO:0000313" key="2">
    <source>
        <dbReference type="EMBL" id="BAT28483.1"/>
    </source>
</evidence>
<dbReference type="EMBL" id="LC066377">
    <property type="protein sequence ID" value="BAT28483.1"/>
    <property type="molecule type" value="Genomic_DNA"/>
</dbReference>
<evidence type="ECO:0008006" key="3">
    <source>
        <dbReference type="Google" id="ProtNLM"/>
    </source>
</evidence>
<proteinExistence type="predicted"/>
<dbReference type="AlphaFoldDB" id="A0A0P0Z347"/>
<dbReference type="RefSeq" id="WP_062226076.1">
    <property type="nucleotide sequence ID" value="NZ_BBWR01000002.1"/>
</dbReference>
<keyword evidence="1" id="KW-0732">Signal</keyword>
<name>A0A0P0Z347_9HYPH</name>
<feature type="chain" id="PRO_5006058044" description="Phospholipase/carboxylesterase" evidence="1">
    <location>
        <begin position="20"/>
        <end position="293"/>
    </location>
</feature>